<dbReference type="InParanoid" id="K5Y377"/>
<dbReference type="OrthoDB" id="1602884at2759"/>
<dbReference type="RefSeq" id="XP_007326414.1">
    <property type="nucleotide sequence ID" value="XM_007326352.1"/>
</dbReference>
<dbReference type="EMBL" id="JH971386">
    <property type="protein sequence ID" value="EKM82380.1"/>
    <property type="molecule type" value="Genomic_DNA"/>
</dbReference>
<evidence type="ECO:0000313" key="4">
    <source>
        <dbReference type="Proteomes" id="UP000008493"/>
    </source>
</evidence>
<feature type="compositionally biased region" description="Low complexity" evidence="2">
    <location>
        <begin position="418"/>
        <end position="429"/>
    </location>
</feature>
<dbReference type="HOGENOM" id="CLU_020126_0_0_1"/>
<evidence type="ECO:0000256" key="2">
    <source>
        <dbReference type="SAM" id="MobiDB-lite"/>
    </source>
</evidence>
<dbReference type="KEGG" id="abp:AGABI1DRAFT104390"/>
<feature type="region of interest" description="Disordered" evidence="2">
    <location>
        <begin position="459"/>
        <end position="521"/>
    </location>
</feature>
<feature type="region of interest" description="Disordered" evidence="2">
    <location>
        <begin position="533"/>
        <end position="557"/>
    </location>
</feature>
<feature type="compositionally biased region" description="Polar residues" evidence="2">
    <location>
        <begin position="430"/>
        <end position="444"/>
    </location>
</feature>
<feature type="compositionally biased region" description="Polar residues" evidence="2">
    <location>
        <begin position="630"/>
        <end position="647"/>
    </location>
</feature>
<dbReference type="GeneID" id="18821995"/>
<dbReference type="OMA" id="MYDFRRE"/>
<gene>
    <name evidence="3" type="ORF">AGABI1DRAFT_104390</name>
</gene>
<proteinExistence type="predicted"/>
<dbReference type="AlphaFoldDB" id="K5Y377"/>
<dbReference type="InterPro" id="IPR015943">
    <property type="entry name" value="WD40/YVTN_repeat-like_dom_sf"/>
</dbReference>
<accession>K5Y377</accession>
<dbReference type="GO" id="GO:0000922">
    <property type="term" value="C:spindle pole"/>
    <property type="evidence" value="ECO:0007669"/>
    <property type="project" value="TreeGrafter"/>
</dbReference>
<dbReference type="GO" id="GO:0043015">
    <property type="term" value="F:gamma-tubulin binding"/>
    <property type="evidence" value="ECO:0007669"/>
    <property type="project" value="TreeGrafter"/>
</dbReference>
<dbReference type="STRING" id="597362.K5Y377"/>
<dbReference type="GO" id="GO:0036064">
    <property type="term" value="C:ciliary basal body"/>
    <property type="evidence" value="ECO:0007669"/>
    <property type="project" value="TreeGrafter"/>
</dbReference>
<feature type="region of interest" description="Disordered" evidence="2">
    <location>
        <begin position="327"/>
        <end position="444"/>
    </location>
</feature>
<evidence type="ECO:0008006" key="5">
    <source>
        <dbReference type="Google" id="ProtNLM"/>
    </source>
</evidence>
<keyword evidence="1" id="KW-0175">Coiled coil</keyword>
<dbReference type="Proteomes" id="UP000008493">
    <property type="component" value="Unassembled WGS sequence"/>
</dbReference>
<feature type="compositionally biased region" description="Polar residues" evidence="2">
    <location>
        <begin position="328"/>
        <end position="353"/>
    </location>
</feature>
<dbReference type="SUPFAM" id="SSF101908">
    <property type="entry name" value="Putative isomerase YbhE"/>
    <property type="match status" value="1"/>
</dbReference>
<dbReference type="GO" id="GO:0005737">
    <property type="term" value="C:cytoplasm"/>
    <property type="evidence" value="ECO:0007669"/>
    <property type="project" value="TreeGrafter"/>
</dbReference>
<dbReference type="GO" id="GO:0000278">
    <property type="term" value="P:mitotic cell cycle"/>
    <property type="evidence" value="ECO:0007669"/>
    <property type="project" value="TreeGrafter"/>
</dbReference>
<feature type="compositionally biased region" description="Acidic residues" evidence="2">
    <location>
        <begin position="601"/>
        <end position="620"/>
    </location>
</feature>
<dbReference type="Gene3D" id="2.130.10.10">
    <property type="entry name" value="YVTN repeat-like/Quinoprotein amine dehydrogenase"/>
    <property type="match status" value="2"/>
</dbReference>
<dbReference type="InterPro" id="IPR052818">
    <property type="entry name" value="NEDD1_Spindle_Assembly"/>
</dbReference>
<feature type="coiled-coil region" evidence="1">
    <location>
        <begin position="716"/>
        <end position="750"/>
    </location>
</feature>
<feature type="region of interest" description="Disordered" evidence="2">
    <location>
        <begin position="578"/>
        <end position="677"/>
    </location>
</feature>
<evidence type="ECO:0000313" key="3">
    <source>
        <dbReference type="EMBL" id="EKM82380.1"/>
    </source>
</evidence>
<dbReference type="PANTHER" id="PTHR44414">
    <property type="entry name" value="PROTEIN NEDD1"/>
    <property type="match status" value="1"/>
</dbReference>
<organism evidence="3 4">
    <name type="scientific">Agaricus bisporus var. burnettii (strain JB137-S8 / ATCC MYA-4627 / FGSC 10392)</name>
    <name type="common">White button mushroom</name>
    <dbReference type="NCBI Taxonomy" id="597362"/>
    <lineage>
        <taxon>Eukaryota</taxon>
        <taxon>Fungi</taxon>
        <taxon>Dikarya</taxon>
        <taxon>Basidiomycota</taxon>
        <taxon>Agaricomycotina</taxon>
        <taxon>Agaricomycetes</taxon>
        <taxon>Agaricomycetidae</taxon>
        <taxon>Agaricales</taxon>
        <taxon>Agaricineae</taxon>
        <taxon>Agaricaceae</taxon>
        <taxon>Agaricus</taxon>
    </lineage>
</organism>
<sequence>MFSVIAADALAIADSPTLRSSPSHLPSRLHPTDEYRASAWATDNSVLYLASAQTISRYNPSSNQLQTLHALEDGHTIRCVAASDPTTVVFSAGAQVYILECDTSPPEVIQTLGPFHHDVLTLSLSNDFTLLACGLSNAVHIHNFSTGSQTTLRGLPSSHASSICVFHSHIRTRLLVGFYDQLFIYETTRPSAPLKIITMNEAGGSIAALACSPFSKTLVAVAMTSGVVALVDMDKEKGIFRMIDLKVSPTTIGFSPEGASIYVGTENGKLLVQDLRALDKPPKSFIVSELGHSIDTLAVQKKLKSLPSDIKGKGTPRTLAKKLADNSAFKSTPSPLRSRTAQASSTISVTPTRRVSLKGGTPKRASLTKATIPKNVLSPARDPHRNSMSFDPNGAATKVKKIASLTSVSPKKSRSNSARTALATQAARRSMTSNPVRPRTSSIASTVEVAEISTVPQLDFPSISTSRPPERPRSNLSIIASDSVSTFRSRSSRTRATSSLSSQKQSSAPSIPPVSTGAVSDLRSSVLRSSLAKLAEEDRTPSPDLPGIETQSITPMPLQKKKALAMLGLGTPEVTEWIKAGKGKSRDTQGTKRVKSVGFTEDNESREETDDESGASEAAEDDKRERERTLSMQVTPRRPSSSQTQSHGPGKQQWDASPLFRQPRHPAHVSGTPTTGNAHELLKSIMKDVMYEYQMENKAELMGMHLDLVKMGRGWKQELRVLMEEYVGDLNDLREENKRLREENVRLRRGY</sequence>
<feature type="compositionally biased region" description="Low complexity" evidence="2">
    <location>
        <begin position="481"/>
        <end position="509"/>
    </location>
</feature>
<dbReference type="PANTHER" id="PTHR44414:SF1">
    <property type="entry name" value="PROTEIN NEDD1"/>
    <property type="match status" value="1"/>
</dbReference>
<dbReference type="GO" id="GO:0005814">
    <property type="term" value="C:centriole"/>
    <property type="evidence" value="ECO:0007669"/>
    <property type="project" value="TreeGrafter"/>
</dbReference>
<dbReference type="GO" id="GO:0007020">
    <property type="term" value="P:microtubule nucleation"/>
    <property type="evidence" value="ECO:0007669"/>
    <property type="project" value="TreeGrafter"/>
</dbReference>
<reference evidence="4" key="1">
    <citation type="journal article" date="2012" name="Proc. Natl. Acad. Sci. U.S.A.">
        <title>Genome sequence of the button mushroom Agaricus bisporus reveals mechanisms governing adaptation to a humic-rich ecological niche.</title>
        <authorList>
            <person name="Morin E."/>
            <person name="Kohler A."/>
            <person name="Baker A.R."/>
            <person name="Foulongne-Oriol M."/>
            <person name="Lombard V."/>
            <person name="Nagy L.G."/>
            <person name="Ohm R.A."/>
            <person name="Patyshakuliyeva A."/>
            <person name="Brun A."/>
            <person name="Aerts A.L."/>
            <person name="Bailey A.M."/>
            <person name="Billette C."/>
            <person name="Coutinho P.M."/>
            <person name="Deakin G."/>
            <person name="Doddapaneni H."/>
            <person name="Floudas D."/>
            <person name="Grimwood J."/>
            <person name="Hilden K."/>
            <person name="Kuees U."/>
            <person name="LaButti K.M."/>
            <person name="Lapidus A."/>
            <person name="Lindquist E.A."/>
            <person name="Lucas S.M."/>
            <person name="Murat C."/>
            <person name="Riley R.W."/>
            <person name="Salamov A.A."/>
            <person name="Schmutz J."/>
            <person name="Subramanian V."/>
            <person name="Woesten H.A.B."/>
            <person name="Xu J."/>
            <person name="Eastwood D.C."/>
            <person name="Foster G.D."/>
            <person name="Sonnenberg A.S."/>
            <person name="Cullen D."/>
            <person name="de Vries R.P."/>
            <person name="Lundell T."/>
            <person name="Hibbett D.S."/>
            <person name="Henrissat B."/>
            <person name="Burton K.S."/>
            <person name="Kerrigan R.W."/>
            <person name="Challen M.P."/>
            <person name="Grigoriev I.V."/>
            <person name="Martin F."/>
        </authorList>
    </citation>
    <scope>NUCLEOTIDE SEQUENCE [LARGE SCALE GENOMIC DNA]</scope>
    <source>
        <strain evidence="4">JB137-S8 / ATCC MYA-4627 / FGSC 10392</strain>
    </source>
</reference>
<name>K5Y377_AGABU</name>
<keyword evidence="4" id="KW-1185">Reference proteome</keyword>
<dbReference type="eggNOG" id="KOG4378">
    <property type="taxonomic scope" value="Eukaryota"/>
</dbReference>
<evidence type="ECO:0000256" key="1">
    <source>
        <dbReference type="SAM" id="Coils"/>
    </source>
</evidence>
<protein>
    <recommendedName>
        <fullName evidence="5">WD40 repeat-like protein</fullName>
    </recommendedName>
</protein>